<feature type="domain" description="N-acetyltransferase" evidence="1">
    <location>
        <begin position="3"/>
        <end position="157"/>
    </location>
</feature>
<dbReference type="PANTHER" id="PTHR47370">
    <property type="entry name" value="ACYL-COA N-ACYLTRANSFERASES (NAT) SUPERFAMILY PROTEIN"/>
    <property type="match status" value="1"/>
</dbReference>
<comment type="caution">
    <text evidence="2">The sequence shown here is derived from an EMBL/GenBank/DDBJ whole genome shotgun (WGS) entry which is preliminary data.</text>
</comment>
<gene>
    <name evidence="2" type="ORF">QN277_018268</name>
</gene>
<dbReference type="InterPro" id="IPR052810">
    <property type="entry name" value="Plant_NAT"/>
</dbReference>
<dbReference type="InterPro" id="IPR016181">
    <property type="entry name" value="Acyl_CoA_acyltransferase"/>
</dbReference>
<dbReference type="Proteomes" id="UP001293593">
    <property type="component" value="Unassembled WGS sequence"/>
</dbReference>
<dbReference type="Pfam" id="PF00583">
    <property type="entry name" value="Acetyltransf_1"/>
    <property type="match status" value="1"/>
</dbReference>
<keyword evidence="3" id="KW-1185">Reference proteome</keyword>
<evidence type="ECO:0000313" key="2">
    <source>
        <dbReference type="EMBL" id="KAK4275134.1"/>
    </source>
</evidence>
<evidence type="ECO:0000259" key="1">
    <source>
        <dbReference type="PROSITE" id="PS51186"/>
    </source>
</evidence>
<dbReference type="EMBL" id="JAWXYG010000004">
    <property type="protein sequence ID" value="KAK4275134.1"/>
    <property type="molecule type" value="Genomic_DNA"/>
</dbReference>
<dbReference type="CDD" id="cd04301">
    <property type="entry name" value="NAT_SF"/>
    <property type="match status" value="1"/>
</dbReference>
<protein>
    <recommendedName>
        <fullName evidence="1">N-acetyltransferase domain-containing protein</fullName>
    </recommendedName>
</protein>
<sequence>MEFIIRNYDGQSDKAQVEEIERRCEVDPSESVFLSTDTMGDPICRILNSPMYNVLVAEMNKDLIGVIQGSIKVVTLATTHDLAKVGYVLGLRVAPNHRRKRVGSSLLQSLEEWFCSNEVDYSYMATMKDNHASISFFTGKFGYTKFRTPSILVNPVNYNPLRISSNIEIVRLKVDQAESLYRKFMGSDDFFPDDIDCILRNKLSLGTWAASFKRDSSWDDFGNNGPVPSNWAMLSVWNSAKIFNLRLKEATFSCMLCRKSQSLIDKVFPCLKGSALPDFLRPFGFYFVYGLCCDGPLCGKLVSGLCKFVHNMAAESEDNENIKVVVSEVGGRDKIKHHHIPHWKLLSCQEDLWCIKALKNNDEALHKFHELTNIPPTRALFVDPREV</sequence>
<dbReference type="InterPro" id="IPR000182">
    <property type="entry name" value="GNAT_dom"/>
</dbReference>
<dbReference type="GO" id="GO:0016747">
    <property type="term" value="F:acyltransferase activity, transferring groups other than amino-acyl groups"/>
    <property type="evidence" value="ECO:0007669"/>
    <property type="project" value="InterPro"/>
</dbReference>
<dbReference type="Gene3D" id="3.40.630.30">
    <property type="match status" value="1"/>
</dbReference>
<accession>A0AAE1KHB5</accession>
<proteinExistence type="predicted"/>
<dbReference type="AlphaFoldDB" id="A0AAE1KHB5"/>
<organism evidence="2 3">
    <name type="scientific">Acacia crassicarpa</name>
    <name type="common">northern wattle</name>
    <dbReference type="NCBI Taxonomy" id="499986"/>
    <lineage>
        <taxon>Eukaryota</taxon>
        <taxon>Viridiplantae</taxon>
        <taxon>Streptophyta</taxon>
        <taxon>Embryophyta</taxon>
        <taxon>Tracheophyta</taxon>
        <taxon>Spermatophyta</taxon>
        <taxon>Magnoliopsida</taxon>
        <taxon>eudicotyledons</taxon>
        <taxon>Gunneridae</taxon>
        <taxon>Pentapetalae</taxon>
        <taxon>rosids</taxon>
        <taxon>fabids</taxon>
        <taxon>Fabales</taxon>
        <taxon>Fabaceae</taxon>
        <taxon>Caesalpinioideae</taxon>
        <taxon>mimosoid clade</taxon>
        <taxon>Acacieae</taxon>
        <taxon>Acacia</taxon>
    </lineage>
</organism>
<dbReference type="PANTHER" id="PTHR47370:SF1">
    <property type="entry name" value="ACYL-COA N-ACYLTRANSFERASES (NAT) SUPERFAMILY PROTEIN"/>
    <property type="match status" value="1"/>
</dbReference>
<evidence type="ECO:0000313" key="3">
    <source>
        <dbReference type="Proteomes" id="UP001293593"/>
    </source>
</evidence>
<dbReference type="PROSITE" id="PS51186">
    <property type="entry name" value="GNAT"/>
    <property type="match status" value="1"/>
</dbReference>
<dbReference type="SUPFAM" id="SSF55729">
    <property type="entry name" value="Acyl-CoA N-acyltransferases (Nat)"/>
    <property type="match status" value="1"/>
</dbReference>
<name>A0AAE1KHB5_9FABA</name>
<reference evidence="2" key="1">
    <citation type="submission" date="2023-10" db="EMBL/GenBank/DDBJ databases">
        <title>Chromosome-level genome of the transformable northern wattle, Acacia crassicarpa.</title>
        <authorList>
            <person name="Massaro I."/>
            <person name="Sinha N.R."/>
            <person name="Poethig S."/>
            <person name="Leichty A.R."/>
        </authorList>
    </citation>
    <scope>NUCLEOTIDE SEQUENCE</scope>
    <source>
        <strain evidence="2">Acra3RX</strain>
        <tissue evidence="2">Leaf</tissue>
    </source>
</reference>